<dbReference type="CDD" id="cd22530">
    <property type="entry name" value="KH-II_NusA_arch_rpt1"/>
    <property type="match status" value="1"/>
</dbReference>
<feature type="domain" description="NusA-like second KH" evidence="8">
    <location>
        <begin position="78"/>
        <end position="140"/>
    </location>
</feature>
<dbReference type="GO" id="GO:0005829">
    <property type="term" value="C:cytosol"/>
    <property type="evidence" value="ECO:0007669"/>
    <property type="project" value="TreeGrafter"/>
</dbReference>
<dbReference type="Proteomes" id="UP000246004">
    <property type="component" value="Unassembled WGS sequence"/>
</dbReference>
<organism evidence="9 11">
    <name type="scientific">Methanosphaera cuniculi</name>
    <dbReference type="NCBI Taxonomy" id="1077256"/>
    <lineage>
        <taxon>Archaea</taxon>
        <taxon>Methanobacteriati</taxon>
        <taxon>Methanobacteriota</taxon>
        <taxon>Methanomada group</taxon>
        <taxon>Methanobacteria</taxon>
        <taxon>Methanobacteriales</taxon>
        <taxon>Methanobacteriaceae</taxon>
        <taxon>Methanosphaera</taxon>
    </lineage>
</organism>
<evidence type="ECO:0000313" key="10">
    <source>
        <dbReference type="EMBL" id="PWL09063.1"/>
    </source>
</evidence>
<dbReference type="EMBL" id="LWMS01000001">
    <property type="protein sequence ID" value="PWL09063.1"/>
    <property type="molecule type" value="Genomic_DNA"/>
</dbReference>
<evidence type="ECO:0000256" key="6">
    <source>
        <dbReference type="HAMAP-Rule" id="MF_00945"/>
    </source>
</evidence>
<keyword evidence="3" id="KW-0694">RNA-binding</keyword>
<evidence type="ECO:0000313" key="12">
    <source>
        <dbReference type="Proteomes" id="UP000246004"/>
    </source>
</evidence>
<sequence length="143" mass="15912">MSVKFTNHEIKYIALFETITSAMVKDCIIDDEHNKITFLVKKGDMGLAIGKNGSTIGKMQKSVDRSVEILEHSDDPGEFIKNLLSVADINSIEFGVDAKGNKIATLDVDSKSKRKAIGKNGQNIQRARQFAKRQFEISNIIIK</sequence>
<comment type="subcellular location">
    <subcellularLocation>
        <location evidence="6">Cytoplasm</location>
    </subcellularLocation>
</comment>
<dbReference type="GO" id="GO:0031564">
    <property type="term" value="P:transcription antitermination"/>
    <property type="evidence" value="ECO:0007669"/>
    <property type="project" value="InterPro"/>
</dbReference>
<dbReference type="GO" id="GO:0003746">
    <property type="term" value="F:translation elongation factor activity"/>
    <property type="evidence" value="ECO:0007669"/>
    <property type="project" value="UniProtKB-KW"/>
</dbReference>
<keyword evidence="5 6" id="KW-0804">Transcription</keyword>
<dbReference type="InterPro" id="IPR010212">
    <property type="entry name" value="NusA_arc"/>
</dbReference>
<dbReference type="PANTHER" id="PTHR22648:SF0">
    <property type="entry name" value="TRANSCRIPTION TERMINATION_ANTITERMINATION PROTEIN NUSA"/>
    <property type="match status" value="1"/>
</dbReference>
<dbReference type="Gene3D" id="3.30.300.20">
    <property type="match status" value="2"/>
</dbReference>
<dbReference type="InterPro" id="IPR058582">
    <property type="entry name" value="KH_NusA_2nd"/>
</dbReference>
<dbReference type="InterPro" id="IPR004044">
    <property type="entry name" value="KH_dom_type_2"/>
</dbReference>
<proteinExistence type="inferred from homology"/>
<dbReference type="OrthoDB" id="4116at2157"/>
<dbReference type="GO" id="GO:0003723">
    <property type="term" value="F:RNA binding"/>
    <property type="evidence" value="ECO:0007669"/>
    <property type="project" value="UniProtKB-KW"/>
</dbReference>
<dbReference type="HAMAP" id="MF_00945_A">
    <property type="entry name" value="NusA_A"/>
    <property type="match status" value="1"/>
</dbReference>
<reference evidence="10 12" key="1">
    <citation type="submission" date="2016-04" db="EMBL/GenBank/DDBJ databases">
        <title>Genome sequence of Methanosphaera cuniculi DSM 4103.</title>
        <authorList>
            <person name="Poehlein A."/>
            <person name="Seedorf H."/>
            <person name="Daniel R."/>
        </authorList>
    </citation>
    <scope>NUCLEOTIDE SEQUENCE [LARGE SCALE GENOMIC DNA]</scope>
    <source>
        <strain evidence="10 12">DSM 4103</strain>
    </source>
</reference>
<keyword evidence="2 6" id="KW-0963">Cytoplasm</keyword>
<evidence type="ECO:0000256" key="1">
    <source>
        <dbReference type="ARBA" id="ARBA00022472"/>
    </source>
</evidence>
<keyword evidence="9" id="KW-0251">Elongation factor</keyword>
<dbReference type="PANTHER" id="PTHR22648">
    <property type="entry name" value="TRANSCRIPTION TERMINATION FACTOR NUSA"/>
    <property type="match status" value="1"/>
</dbReference>
<comment type="similarity">
    <text evidence="6">Belongs to the NusA family.</text>
</comment>
<dbReference type="GO" id="GO:0006353">
    <property type="term" value="P:DNA-templated transcription termination"/>
    <property type="evidence" value="ECO:0007669"/>
    <property type="project" value="UniProtKB-UniRule"/>
</dbReference>
<name>A0A2A2HCP4_9EURY</name>
<evidence type="ECO:0000256" key="4">
    <source>
        <dbReference type="ARBA" id="ARBA00023015"/>
    </source>
</evidence>
<keyword evidence="4 6" id="KW-0805">Transcription regulation</keyword>
<evidence type="ECO:0000259" key="7">
    <source>
        <dbReference type="Pfam" id="PF07650"/>
    </source>
</evidence>
<evidence type="ECO:0000313" key="9">
    <source>
        <dbReference type="EMBL" id="PAV07135.1"/>
    </source>
</evidence>
<dbReference type="AlphaFoldDB" id="A0A2A2HCP4"/>
<evidence type="ECO:0000256" key="3">
    <source>
        <dbReference type="ARBA" id="ARBA00022884"/>
    </source>
</evidence>
<dbReference type="NCBIfam" id="TIGR01952">
    <property type="entry name" value="nusA_arch"/>
    <property type="match status" value="1"/>
</dbReference>
<dbReference type="SUPFAM" id="SSF54814">
    <property type="entry name" value="Prokaryotic type KH domain (KH-domain type II)"/>
    <property type="match status" value="2"/>
</dbReference>
<dbReference type="Proteomes" id="UP000217528">
    <property type="component" value="Unassembled WGS sequence"/>
</dbReference>
<dbReference type="Pfam" id="PF07650">
    <property type="entry name" value="KH_2"/>
    <property type="match status" value="1"/>
</dbReference>
<keyword evidence="9" id="KW-0648">Protein biosynthesis</keyword>
<feature type="domain" description="KH type-2" evidence="7">
    <location>
        <begin position="13"/>
        <end position="74"/>
    </location>
</feature>
<dbReference type="InterPro" id="IPR030842">
    <property type="entry name" value="TF_NusA_bacterial"/>
</dbReference>
<keyword evidence="1 6" id="KW-0806">Transcription termination</keyword>
<protein>
    <recommendedName>
        <fullName evidence="6">Probable transcription termination protein NusA</fullName>
    </recommendedName>
</protein>
<comment type="caution">
    <text evidence="9">The sequence shown here is derived from an EMBL/GenBank/DDBJ whole genome shotgun (WGS) entry which is preliminary data.</text>
</comment>
<dbReference type="InterPro" id="IPR015946">
    <property type="entry name" value="KH_dom-like_a/b"/>
</dbReference>
<dbReference type="Pfam" id="PF26594">
    <property type="entry name" value="KH_NusA_2nd"/>
    <property type="match status" value="1"/>
</dbReference>
<comment type="function">
    <text evidence="6">Participates in transcription termination.</text>
</comment>
<evidence type="ECO:0000256" key="5">
    <source>
        <dbReference type="ARBA" id="ARBA00023163"/>
    </source>
</evidence>
<dbReference type="RefSeq" id="WP_095608802.1">
    <property type="nucleotide sequence ID" value="NZ_CAUHCB010000012.1"/>
</dbReference>
<evidence type="ECO:0000313" key="11">
    <source>
        <dbReference type="Proteomes" id="UP000217528"/>
    </source>
</evidence>
<accession>A0A2A2HCP4</accession>
<evidence type="ECO:0000259" key="8">
    <source>
        <dbReference type="Pfam" id="PF26594"/>
    </source>
</evidence>
<dbReference type="EMBL" id="LMVN01000021">
    <property type="protein sequence ID" value="PAV07135.1"/>
    <property type="molecule type" value="Genomic_DNA"/>
</dbReference>
<keyword evidence="11" id="KW-1185">Reference proteome</keyword>
<reference evidence="9 11" key="2">
    <citation type="journal article" date="2017" name="BMC Genomics">
        <title>Genomic analysis of methanogenic archaea reveals a shift towards energy conservation.</title>
        <authorList>
            <person name="Gilmore S.P."/>
            <person name="Henske J.K."/>
            <person name="Sexton J.A."/>
            <person name="Solomon K.V."/>
            <person name="Seppala S."/>
            <person name="Yoo J.I."/>
            <person name="Huyett L.M."/>
            <person name="Pressman A."/>
            <person name="Cogan J.Z."/>
            <person name="Kivenson V."/>
            <person name="Peng X."/>
            <person name="Tan Y."/>
            <person name="Valentine D.L."/>
            <person name="O'Malley M.A."/>
        </authorList>
    </citation>
    <scope>NUCLEOTIDE SEQUENCE [LARGE SCALE GENOMIC DNA]</scope>
    <source>
        <strain evidence="9 11">1R-7</strain>
    </source>
</reference>
<dbReference type="InterPro" id="IPR009019">
    <property type="entry name" value="KH_sf_prok-type"/>
</dbReference>
<gene>
    <name evidence="6" type="primary">nusA</name>
    <name evidence="9" type="ORF">ASJ82_05515</name>
    <name evidence="10" type="ORF">MSCUN_00370</name>
</gene>
<evidence type="ECO:0000256" key="2">
    <source>
        <dbReference type="ARBA" id="ARBA00022490"/>
    </source>
</evidence>